<dbReference type="Pfam" id="PF11925">
    <property type="entry name" value="DUF3443"/>
    <property type="match status" value="1"/>
</dbReference>
<name>A0A2I7N8G8_9NEIS</name>
<evidence type="ECO:0000313" key="2">
    <source>
        <dbReference type="Proteomes" id="UP000236655"/>
    </source>
</evidence>
<dbReference type="RefSeq" id="WP_102952041.1">
    <property type="nucleotide sequence ID" value="NZ_CP024847.1"/>
</dbReference>
<sequence length="62" mass="6400">MGNAIAGNTLLPYAGAPCAGCESFADSIFLWGLPYFYGKTVYSIFPGAMVNGESAPALGFSD</sequence>
<dbReference type="EMBL" id="CP024847">
    <property type="protein sequence ID" value="AUR52753.1"/>
    <property type="molecule type" value="Genomic_DNA"/>
</dbReference>
<dbReference type="AlphaFoldDB" id="A0A2I7N8G8"/>
<dbReference type="KEGG" id="nba:CUN60_10745"/>
<reference evidence="2" key="1">
    <citation type="submission" date="2017-11" db="EMBL/GenBank/DDBJ databases">
        <authorList>
            <person name="Chan K.G."/>
            <person name="Lee L.S."/>
        </authorList>
    </citation>
    <scope>NUCLEOTIDE SEQUENCE [LARGE SCALE GENOMIC DNA]</scope>
    <source>
        <strain evidence="2">DSM 100970</strain>
    </source>
</reference>
<keyword evidence="2" id="KW-1185">Reference proteome</keyword>
<organism evidence="1 2">
    <name type="scientific">Aquella oligotrophica</name>
    <dbReference type="NCBI Taxonomy" id="2067065"/>
    <lineage>
        <taxon>Bacteria</taxon>
        <taxon>Pseudomonadati</taxon>
        <taxon>Pseudomonadota</taxon>
        <taxon>Betaproteobacteria</taxon>
        <taxon>Neisseriales</taxon>
        <taxon>Neisseriaceae</taxon>
        <taxon>Aquella</taxon>
    </lineage>
</organism>
<dbReference type="InterPro" id="IPR021847">
    <property type="entry name" value="DUF3443"/>
</dbReference>
<gene>
    <name evidence="1" type="ORF">CUN60_10745</name>
</gene>
<protein>
    <submittedName>
        <fullName evidence="1">Uncharacterized protein</fullName>
    </submittedName>
</protein>
<evidence type="ECO:0000313" key="1">
    <source>
        <dbReference type="EMBL" id="AUR52753.1"/>
    </source>
</evidence>
<dbReference type="Proteomes" id="UP000236655">
    <property type="component" value="Chromosome"/>
</dbReference>
<proteinExistence type="predicted"/>
<accession>A0A2I7N8G8</accession>